<dbReference type="Pfam" id="PF00496">
    <property type="entry name" value="SBP_bac_5"/>
    <property type="match status" value="1"/>
</dbReference>
<comment type="subcellular location">
    <subcellularLocation>
        <location evidence="1">Periplasm</location>
    </subcellularLocation>
</comment>
<comment type="caution">
    <text evidence="6">The sequence shown here is derived from an EMBL/GenBank/DDBJ whole genome shotgun (WGS) entry which is preliminary data.</text>
</comment>
<keyword evidence="7" id="KW-1185">Reference proteome</keyword>
<dbReference type="SUPFAM" id="SSF53850">
    <property type="entry name" value="Periplasmic binding protein-like II"/>
    <property type="match status" value="1"/>
</dbReference>
<evidence type="ECO:0000256" key="4">
    <source>
        <dbReference type="SAM" id="SignalP"/>
    </source>
</evidence>
<accession>A0ABU5DVN9</accession>
<proteinExistence type="inferred from homology"/>
<dbReference type="Gene3D" id="3.90.76.10">
    <property type="entry name" value="Dipeptide-binding Protein, Domain 1"/>
    <property type="match status" value="1"/>
</dbReference>
<dbReference type="Gene3D" id="3.10.105.10">
    <property type="entry name" value="Dipeptide-binding Protein, Domain 3"/>
    <property type="match status" value="1"/>
</dbReference>
<dbReference type="InterPro" id="IPR039424">
    <property type="entry name" value="SBP_5"/>
</dbReference>
<comment type="similarity">
    <text evidence="2">Belongs to the bacterial solute-binding protein 5 family.</text>
</comment>
<protein>
    <submittedName>
        <fullName evidence="6">ABC transporter substrate-binding protein</fullName>
    </submittedName>
</protein>
<gene>
    <name evidence="6" type="ORF">SMD31_03720</name>
</gene>
<evidence type="ECO:0000313" key="6">
    <source>
        <dbReference type="EMBL" id="MDY0871009.1"/>
    </source>
</evidence>
<evidence type="ECO:0000256" key="3">
    <source>
        <dbReference type="ARBA" id="ARBA00022729"/>
    </source>
</evidence>
<dbReference type="PIRSF" id="PIRSF002741">
    <property type="entry name" value="MppA"/>
    <property type="match status" value="1"/>
</dbReference>
<feature type="chain" id="PRO_5045097057" evidence="4">
    <location>
        <begin position="26"/>
        <end position="532"/>
    </location>
</feature>
<sequence length="532" mass="58823">MKHRLLGAVAAAALVVGFGAAAAQAKTLVYCSEGSPENFNPQINTTGTSFDTAYPIFNRLVEFEPGTTNVKPGLAKSWEVSDDGLTYTFHLQEGVKFHARKDFSPTRDFNADDVITSFNRMWKADDAYAKVSGGAYDYFNDMGMPDLLKSIDKVDDLTVKFTLTKPNAPFIANLAMDFAAIHSKEYMDAMLKAGTPERVDQEPIGTGPFIWQAYEKDARILYKANANYFRGKQPIDKLVFAITPDQAVRTAKLIAGECDIAPYPGPADIEKLKADPNLNVQEQEGLNVGYLALNVKKAPFDNVKVRQAFNMAFDKDAIVKAVYQGAGQPAKNPIPPTIWSYNDAVEPYPYDPEKAKALLAEAGVKDLSIDLWYMPVQRPYNPDAKKVAELMQADLAKIGVTAELKTYEWGEYRKRLQAGEHQTGMLGWTGDNGDPDNFMGVLLSCGSAREGGQNIAKWCNEDFTKLIDEAAATADVAKRTELYKQAQVIFHDQAPWVPIAHSVVYMPMSKKVKGYKIHPLGTHIFEGVDIDE</sequence>
<dbReference type="Proteomes" id="UP001271769">
    <property type="component" value="Unassembled WGS sequence"/>
</dbReference>
<organism evidence="6 7">
    <name type="scientific">Dongia rigui</name>
    <dbReference type="NCBI Taxonomy" id="940149"/>
    <lineage>
        <taxon>Bacteria</taxon>
        <taxon>Pseudomonadati</taxon>
        <taxon>Pseudomonadota</taxon>
        <taxon>Alphaproteobacteria</taxon>
        <taxon>Rhodospirillales</taxon>
        <taxon>Dongiaceae</taxon>
        <taxon>Dongia</taxon>
    </lineage>
</organism>
<dbReference type="PANTHER" id="PTHR30290:SF38">
    <property type="entry name" value="D,D-DIPEPTIDE-BINDING PERIPLASMIC PROTEIN DDPA-RELATED"/>
    <property type="match status" value="1"/>
</dbReference>
<keyword evidence="3 4" id="KW-0732">Signal</keyword>
<dbReference type="RefSeq" id="WP_320499378.1">
    <property type="nucleotide sequence ID" value="NZ_JAXCLX010000001.1"/>
</dbReference>
<dbReference type="Gene3D" id="3.40.190.10">
    <property type="entry name" value="Periplasmic binding protein-like II"/>
    <property type="match status" value="1"/>
</dbReference>
<evidence type="ECO:0000256" key="1">
    <source>
        <dbReference type="ARBA" id="ARBA00004418"/>
    </source>
</evidence>
<reference evidence="6 7" key="1">
    <citation type="journal article" date="2013" name="Antonie Van Leeuwenhoek">
        <title>Dongia rigui sp. nov., isolated from freshwater of a large wetland in Korea.</title>
        <authorList>
            <person name="Baik K.S."/>
            <person name="Hwang Y.M."/>
            <person name="Choi J.S."/>
            <person name="Kwon J."/>
            <person name="Seong C.N."/>
        </authorList>
    </citation>
    <scope>NUCLEOTIDE SEQUENCE [LARGE SCALE GENOMIC DNA]</scope>
    <source>
        <strain evidence="6 7">04SU4-P</strain>
    </source>
</reference>
<name>A0ABU5DVN9_9PROT</name>
<dbReference type="CDD" id="cd08493">
    <property type="entry name" value="PBP2_DppA_like"/>
    <property type="match status" value="1"/>
</dbReference>
<feature type="signal peptide" evidence="4">
    <location>
        <begin position="1"/>
        <end position="25"/>
    </location>
</feature>
<dbReference type="EMBL" id="JAXCLX010000001">
    <property type="protein sequence ID" value="MDY0871009.1"/>
    <property type="molecule type" value="Genomic_DNA"/>
</dbReference>
<evidence type="ECO:0000259" key="5">
    <source>
        <dbReference type="Pfam" id="PF00496"/>
    </source>
</evidence>
<evidence type="ECO:0000256" key="2">
    <source>
        <dbReference type="ARBA" id="ARBA00005695"/>
    </source>
</evidence>
<dbReference type="InterPro" id="IPR000914">
    <property type="entry name" value="SBP_5_dom"/>
</dbReference>
<dbReference type="InterPro" id="IPR030678">
    <property type="entry name" value="Peptide/Ni-bd"/>
</dbReference>
<evidence type="ECO:0000313" key="7">
    <source>
        <dbReference type="Proteomes" id="UP001271769"/>
    </source>
</evidence>
<feature type="domain" description="Solute-binding protein family 5" evidence="5">
    <location>
        <begin position="69"/>
        <end position="447"/>
    </location>
</feature>
<dbReference type="PANTHER" id="PTHR30290">
    <property type="entry name" value="PERIPLASMIC BINDING COMPONENT OF ABC TRANSPORTER"/>
    <property type="match status" value="1"/>
</dbReference>